<dbReference type="Proteomes" id="UP001190700">
    <property type="component" value="Unassembled WGS sequence"/>
</dbReference>
<comment type="caution">
    <text evidence="2">The sequence shown here is derived from an EMBL/GenBank/DDBJ whole genome shotgun (WGS) entry which is preliminary data.</text>
</comment>
<proteinExistence type="predicted"/>
<reference evidence="2 3" key="1">
    <citation type="journal article" date="2015" name="Genome Biol. Evol.">
        <title>Comparative Genomics of a Bacterivorous Green Alga Reveals Evolutionary Causalities and Consequences of Phago-Mixotrophic Mode of Nutrition.</title>
        <authorList>
            <person name="Burns J.A."/>
            <person name="Paasch A."/>
            <person name="Narechania A."/>
            <person name="Kim E."/>
        </authorList>
    </citation>
    <scope>NUCLEOTIDE SEQUENCE [LARGE SCALE GENOMIC DNA]</scope>
    <source>
        <strain evidence="2 3">PLY_AMNH</strain>
    </source>
</reference>
<feature type="signal peptide" evidence="1">
    <location>
        <begin position="1"/>
        <end position="30"/>
    </location>
</feature>
<protein>
    <submittedName>
        <fullName evidence="2">Uncharacterized protein</fullName>
    </submittedName>
</protein>
<sequence>MKFTRGLEWGFLSVCVMGFFFMNPVAPAGAAEMPTAEALKVGSNIPPGVVASMHELLGPYLVLKAAASDNITFGFGNHSICSQIIPPLELAALGPEGYIVRGDVARGLVCANGNPLDDFSQFSIGAAFAAYDVLQRMGFSFLHPLGHTVPQQLDCASLLSANNSTAPHFRFRAFHYHTEHPLEMVDVLQGADAELPEGEGRVPWSAMVPEVQSWFTWLIANRQNRAEWVLLTTPEWSKNGFVDSELRAHRLRSLTDMGRTFGLLVGADVPIIEIQQHGWYMAKGSDKADVQAADIRTRVDWLVQRAGFDYLATESGYTEFEHPKADVMLRLMNDLADYAMKAHRVHVYIKCHCSAGQQCPGYPDPRDPSRAIDFNQLPTLASKNMGVMAHTVQAYALDDPTAGAYGNTNYGDMLDWMLWEAANDTREVVYHPETNYWVNVDIDVPLFLPLYGERRLHDLHLLAERERHLQLPPGRISGVDYFDSGWEWGSWLSDVVAAGAAWDPISKYSDRTAAFRAAMSPLARALGGSVGERVTAAVAGLAMAQGQLLIDGAAGSFLPDADEIKELSGFAYLSGRDAWSDLLHDIGVATTQVQKVNFYDHKNRLYKHVAPLLSSMNASFTPFVNELHEAARLHSPKASTHPLLQDLLDAADMLLLRVRFTATLYEASAPTTTSAERDAALALARQYISIASKTVARRMEASRVQPSSRIYGWRPNPTSYTFGYVWTVKSLYYFWRDYGMVERGSLEARVGPCYLNMQKGTDVVFGGGVYVSEALRKILRDVPFVGKLVGDCIAPPSQEYQFPRDLYK</sequence>
<organism evidence="2 3">
    <name type="scientific">Cymbomonas tetramitiformis</name>
    <dbReference type="NCBI Taxonomy" id="36881"/>
    <lineage>
        <taxon>Eukaryota</taxon>
        <taxon>Viridiplantae</taxon>
        <taxon>Chlorophyta</taxon>
        <taxon>Pyramimonadophyceae</taxon>
        <taxon>Pyramimonadales</taxon>
        <taxon>Pyramimonadaceae</taxon>
        <taxon>Cymbomonas</taxon>
    </lineage>
</organism>
<keyword evidence="3" id="KW-1185">Reference proteome</keyword>
<dbReference type="AlphaFoldDB" id="A0AAE0EUG7"/>
<accession>A0AAE0EUG7</accession>
<evidence type="ECO:0000313" key="3">
    <source>
        <dbReference type="Proteomes" id="UP001190700"/>
    </source>
</evidence>
<evidence type="ECO:0000313" key="2">
    <source>
        <dbReference type="EMBL" id="KAK3239335.1"/>
    </source>
</evidence>
<keyword evidence="1" id="KW-0732">Signal</keyword>
<name>A0AAE0EUG7_9CHLO</name>
<feature type="chain" id="PRO_5042169108" evidence="1">
    <location>
        <begin position="31"/>
        <end position="808"/>
    </location>
</feature>
<gene>
    <name evidence="2" type="ORF">CYMTET_50733</name>
</gene>
<dbReference type="EMBL" id="LGRX02033946">
    <property type="protein sequence ID" value="KAK3239335.1"/>
    <property type="molecule type" value="Genomic_DNA"/>
</dbReference>
<evidence type="ECO:0000256" key="1">
    <source>
        <dbReference type="SAM" id="SignalP"/>
    </source>
</evidence>